<name>A0A061R3Y5_9CHLO</name>
<feature type="domain" description="Protein kinase" evidence="9">
    <location>
        <begin position="74"/>
        <end position="378"/>
    </location>
</feature>
<keyword evidence="2" id="KW-0723">Serine/threonine-protein kinase</keyword>
<dbReference type="PANTHER" id="PTHR24056">
    <property type="entry name" value="CELL DIVISION PROTEIN KINASE"/>
    <property type="match status" value="1"/>
</dbReference>
<dbReference type="GO" id="GO:0010556">
    <property type="term" value="P:regulation of macromolecule biosynthetic process"/>
    <property type="evidence" value="ECO:0007669"/>
    <property type="project" value="UniProtKB-ARBA"/>
</dbReference>
<dbReference type="CDD" id="cd07843">
    <property type="entry name" value="STKc_CDC2L1"/>
    <property type="match status" value="1"/>
</dbReference>
<dbReference type="Gene3D" id="1.10.510.10">
    <property type="entry name" value="Transferase(Phosphotransferase) domain 1"/>
    <property type="match status" value="1"/>
</dbReference>
<proteinExistence type="inferred from homology"/>
<dbReference type="GO" id="GO:0080090">
    <property type="term" value="P:regulation of primary metabolic process"/>
    <property type="evidence" value="ECO:0007669"/>
    <property type="project" value="UniProtKB-ARBA"/>
</dbReference>
<comment type="similarity">
    <text evidence="1">Belongs to the protein kinase superfamily. CMGC Ser/Thr protein kinase family. CDC2/CDKX subfamily.</text>
</comment>
<reference evidence="10" key="1">
    <citation type="submission" date="2014-05" db="EMBL/GenBank/DDBJ databases">
        <title>The transcriptome of the halophilic microalga Tetraselmis sp. GSL018 isolated from the Great Salt Lake, Utah.</title>
        <authorList>
            <person name="Jinkerson R.E."/>
            <person name="D'Adamo S."/>
            <person name="Posewitz M.C."/>
        </authorList>
    </citation>
    <scope>NUCLEOTIDE SEQUENCE</scope>
    <source>
        <strain evidence="10">GSL018</strain>
    </source>
</reference>
<keyword evidence="10" id="KW-0132">Cell division</keyword>
<feature type="region of interest" description="Disordered" evidence="8">
    <location>
        <begin position="1"/>
        <end position="55"/>
    </location>
</feature>
<evidence type="ECO:0000256" key="3">
    <source>
        <dbReference type="ARBA" id="ARBA00022553"/>
    </source>
</evidence>
<keyword evidence="4" id="KW-0808">Transferase</keyword>
<dbReference type="GO" id="GO:0004674">
    <property type="term" value="F:protein serine/threonine kinase activity"/>
    <property type="evidence" value="ECO:0007669"/>
    <property type="project" value="UniProtKB-KW"/>
</dbReference>
<evidence type="ECO:0000256" key="4">
    <source>
        <dbReference type="ARBA" id="ARBA00022679"/>
    </source>
</evidence>
<organism evidence="10">
    <name type="scientific">Tetraselmis sp. GSL018</name>
    <dbReference type="NCBI Taxonomy" id="582737"/>
    <lineage>
        <taxon>Eukaryota</taxon>
        <taxon>Viridiplantae</taxon>
        <taxon>Chlorophyta</taxon>
        <taxon>core chlorophytes</taxon>
        <taxon>Chlorodendrophyceae</taxon>
        <taxon>Chlorodendrales</taxon>
        <taxon>Chlorodendraceae</taxon>
        <taxon>Tetraselmis</taxon>
    </lineage>
</organism>
<dbReference type="PROSITE" id="PS50011">
    <property type="entry name" value="PROTEIN_KINASE_DOM"/>
    <property type="match status" value="1"/>
</dbReference>
<keyword evidence="6" id="KW-0418">Kinase</keyword>
<dbReference type="GO" id="GO:0005524">
    <property type="term" value="F:ATP binding"/>
    <property type="evidence" value="ECO:0007669"/>
    <property type="project" value="UniProtKB-KW"/>
</dbReference>
<evidence type="ECO:0000259" key="9">
    <source>
        <dbReference type="PROSITE" id="PS50011"/>
    </source>
</evidence>
<dbReference type="Pfam" id="PF00069">
    <property type="entry name" value="Pkinase"/>
    <property type="match status" value="1"/>
</dbReference>
<dbReference type="InterPro" id="IPR000719">
    <property type="entry name" value="Prot_kinase_dom"/>
</dbReference>
<dbReference type="PANTHER" id="PTHR24056:SF107">
    <property type="entry name" value="CYCLIN-DEPENDENT KINASE 11A-RELATED"/>
    <property type="match status" value="1"/>
</dbReference>
<dbReference type="EMBL" id="GBEZ01019955">
    <property type="protein sequence ID" value="JAC66668.1"/>
    <property type="molecule type" value="Transcribed_RNA"/>
</dbReference>
<dbReference type="Gene3D" id="3.30.200.20">
    <property type="entry name" value="Phosphorylase Kinase, domain 1"/>
    <property type="match status" value="1"/>
</dbReference>
<dbReference type="PROSITE" id="PS00108">
    <property type="entry name" value="PROTEIN_KINASE_ST"/>
    <property type="match status" value="1"/>
</dbReference>
<keyword evidence="10" id="KW-0131">Cell cycle</keyword>
<gene>
    <name evidence="10" type="primary">CDC2L</name>
    <name evidence="10" type="ORF">TSPGSL018_13099</name>
</gene>
<sequence>MEDDAEEVEQPKPQPAEPEDEVAAMRELNNKELEEVAEEDEAQGSEASDVGRPDMSPVRRELDMLQECRSVFLYEKIRKISEGTYGIVYKARDMKREEFVALKRVKMQKEAYKEGFPRTAIREMNILVQFHHPNIVNVSEVVVGKKTDEVYMVMEYMEHDLKHVMDSKMKQPFSVSETKQLMQQLLAGTAYLHENWILHRDLKTSNLLYNNRGQLKVCDFGLARQFAKDPDDDSDYKAPIYTHNVVTLWYRAPELLLGDKVYSSPIDVWSCGCIMAEFLNKKPLFDGAGELDQIKKIFEVLGAPTDKIWPGFSKLPVASKLNLSGFSQYNNLRSKFPKAAFSGGPCLSDSGFDLLNRMLTYDPQKRISCREALEHDWFRESPLPKDCTMMPTFPVPDDNSEKRRKSEAAQMVVAAMMKSTGSASNLAASAGSAGR</sequence>
<dbReference type="GO" id="GO:0005634">
    <property type="term" value="C:nucleus"/>
    <property type="evidence" value="ECO:0007669"/>
    <property type="project" value="UniProtKB-ARBA"/>
</dbReference>
<evidence type="ECO:0000256" key="6">
    <source>
        <dbReference type="ARBA" id="ARBA00022777"/>
    </source>
</evidence>
<keyword evidence="3" id="KW-0597">Phosphoprotein</keyword>
<keyword evidence="5" id="KW-0547">Nucleotide-binding</keyword>
<protein>
    <submittedName>
        <fullName evidence="10">Cell division cycle 2-like</fullName>
    </submittedName>
</protein>
<dbReference type="FunFam" id="3.30.200.20:FF:000172">
    <property type="entry name" value="cyclin-dependent kinase G-2 isoform X1"/>
    <property type="match status" value="1"/>
</dbReference>
<dbReference type="AlphaFoldDB" id="A0A061R3Y5"/>
<evidence type="ECO:0000256" key="2">
    <source>
        <dbReference type="ARBA" id="ARBA00022527"/>
    </source>
</evidence>
<dbReference type="InterPro" id="IPR050108">
    <property type="entry name" value="CDK"/>
</dbReference>
<dbReference type="GO" id="GO:0051301">
    <property type="term" value="P:cell division"/>
    <property type="evidence" value="ECO:0007669"/>
    <property type="project" value="UniProtKB-KW"/>
</dbReference>
<dbReference type="SMART" id="SM00220">
    <property type="entry name" value="S_TKc"/>
    <property type="match status" value="1"/>
</dbReference>
<evidence type="ECO:0000313" key="10">
    <source>
        <dbReference type="EMBL" id="JAC66668.1"/>
    </source>
</evidence>
<keyword evidence="7" id="KW-0067">ATP-binding</keyword>
<evidence type="ECO:0000256" key="7">
    <source>
        <dbReference type="ARBA" id="ARBA00022840"/>
    </source>
</evidence>
<evidence type="ECO:0000256" key="8">
    <source>
        <dbReference type="SAM" id="MobiDB-lite"/>
    </source>
</evidence>
<dbReference type="SUPFAM" id="SSF56112">
    <property type="entry name" value="Protein kinase-like (PK-like)"/>
    <property type="match status" value="1"/>
</dbReference>
<dbReference type="InterPro" id="IPR045267">
    <property type="entry name" value="CDK11/PITSLRE_STKc"/>
</dbReference>
<dbReference type="GO" id="GO:0007346">
    <property type="term" value="P:regulation of mitotic cell cycle"/>
    <property type="evidence" value="ECO:0007669"/>
    <property type="project" value="TreeGrafter"/>
</dbReference>
<dbReference type="InterPro" id="IPR011009">
    <property type="entry name" value="Kinase-like_dom_sf"/>
</dbReference>
<accession>A0A061R3Y5</accession>
<dbReference type="FunFam" id="1.10.510.10:FF:000211">
    <property type="entry name" value="Cyclin-dependent kinase G-2"/>
    <property type="match status" value="1"/>
</dbReference>
<dbReference type="InterPro" id="IPR008271">
    <property type="entry name" value="Ser/Thr_kinase_AS"/>
</dbReference>
<evidence type="ECO:0000256" key="5">
    <source>
        <dbReference type="ARBA" id="ARBA00022741"/>
    </source>
</evidence>
<evidence type="ECO:0000256" key="1">
    <source>
        <dbReference type="ARBA" id="ARBA00006485"/>
    </source>
</evidence>